<protein>
    <submittedName>
        <fullName evidence="2">Uncharacterized protein</fullName>
    </submittedName>
</protein>
<dbReference type="EMBL" id="BKCJ011102959">
    <property type="protein sequence ID" value="GFC86011.1"/>
    <property type="molecule type" value="Genomic_DNA"/>
</dbReference>
<sequence length="66" mass="7441">QMIPEPGDLDHEVPVTETNHDQTDDELTENEVKQMEADDQAIHIILIGLPKDIYVVVDSCEIAQEL</sequence>
<feature type="compositionally biased region" description="Basic and acidic residues" evidence="1">
    <location>
        <begin position="8"/>
        <end position="22"/>
    </location>
</feature>
<evidence type="ECO:0000313" key="2">
    <source>
        <dbReference type="EMBL" id="GFC86011.1"/>
    </source>
</evidence>
<dbReference type="AlphaFoldDB" id="A0A699RT76"/>
<organism evidence="2">
    <name type="scientific">Tanacetum cinerariifolium</name>
    <name type="common">Dalmatian daisy</name>
    <name type="synonym">Chrysanthemum cinerariifolium</name>
    <dbReference type="NCBI Taxonomy" id="118510"/>
    <lineage>
        <taxon>Eukaryota</taxon>
        <taxon>Viridiplantae</taxon>
        <taxon>Streptophyta</taxon>
        <taxon>Embryophyta</taxon>
        <taxon>Tracheophyta</taxon>
        <taxon>Spermatophyta</taxon>
        <taxon>Magnoliopsida</taxon>
        <taxon>eudicotyledons</taxon>
        <taxon>Gunneridae</taxon>
        <taxon>Pentapetalae</taxon>
        <taxon>asterids</taxon>
        <taxon>campanulids</taxon>
        <taxon>Asterales</taxon>
        <taxon>Asteraceae</taxon>
        <taxon>Asteroideae</taxon>
        <taxon>Anthemideae</taxon>
        <taxon>Anthemidinae</taxon>
        <taxon>Tanacetum</taxon>
    </lineage>
</organism>
<name>A0A699RT76_TANCI</name>
<comment type="caution">
    <text evidence="2">The sequence shown here is derived from an EMBL/GenBank/DDBJ whole genome shotgun (WGS) entry which is preliminary data.</text>
</comment>
<feature type="non-terminal residue" evidence="2">
    <location>
        <position position="1"/>
    </location>
</feature>
<feature type="region of interest" description="Disordered" evidence="1">
    <location>
        <begin position="1"/>
        <end position="26"/>
    </location>
</feature>
<reference evidence="2" key="1">
    <citation type="journal article" date="2019" name="Sci. Rep.">
        <title>Draft genome of Tanacetum cinerariifolium, the natural source of mosquito coil.</title>
        <authorList>
            <person name="Yamashiro T."/>
            <person name="Shiraishi A."/>
            <person name="Satake H."/>
            <person name="Nakayama K."/>
        </authorList>
    </citation>
    <scope>NUCLEOTIDE SEQUENCE</scope>
</reference>
<accession>A0A699RT76</accession>
<evidence type="ECO:0000256" key="1">
    <source>
        <dbReference type="SAM" id="MobiDB-lite"/>
    </source>
</evidence>
<gene>
    <name evidence="2" type="ORF">Tci_857981</name>
</gene>
<proteinExistence type="predicted"/>